<evidence type="ECO:0000256" key="1">
    <source>
        <dbReference type="ARBA" id="ARBA00004651"/>
    </source>
</evidence>
<evidence type="ECO:0000256" key="2">
    <source>
        <dbReference type="ARBA" id="ARBA00022692"/>
    </source>
</evidence>
<dbReference type="InterPro" id="IPR036640">
    <property type="entry name" value="ABC1_TM_sf"/>
</dbReference>
<dbReference type="GO" id="GO:0005524">
    <property type="term" value="F:ATP binding"/>
    <property type="evidence" value="ECO:0007669"/>
    <property type="project" value="UniProtKB-KW"/>
</dbReference>
<dbReference type="OrthoDB" id="9806127at2"/>
<proteinExistence type="predicted"/>
<feature type="transmembrane region" description="Helical" evidence="8">
    <location>
        <begin position="113"/>
        <end position="135"/>
    </location>
</feature>
<feature type="domain" description="ABC transporter" evidence="9">
    <location>
        <begin position="394"/>
        <end position="636"/>
    </location>
</feature>
<dbReference type="SUPFAM" id="SSF52540">
    <property type="entry name" value="P-loop containing nucleoside triphosphate hydrolases"/>
    <property type="match status" value="1"/>
</dbReference>
<dbReference type="Gene3D" id="1.20.1560.10">
    <property type="entry name" value="ABC transporter type 1, transmembrane domain"/>
    <property type="match status" value="1"/>
</dbReference>
<accession>A0A9X7JUU1</accession>
<dbReference type="InterPro" id="IPR017871">
    <property type="entry name" value="ABC_transporter-like_CS"/>
</dbReference>
<evidence type="ECO:0000256" key="5">
    <source>
        <dbReference type="ARBA" id="ARBA00022989"/>
    </source>
</evidence>
<gene>
    <name evidence="10" type="ORF">B7P34_03865</name>
</gene>
<dbReference type="PANTHER" id="PTHR24221">
    <property type="entry name" value="ATP-BINDING CASSETTE SUB-FAMILY B"/>
    <property type="match status" value="1"/>
</dbReference>
<feature type="transmembrane region" description="Helical" evidence="8">
    <location>
        <begin position="188"/>
        <end position="208"/>
    </location>
</feature>
<keyword evidence="11" id="KW-1185">Reference proteome</keyword>
<organism evidence="10 11">
    <name type="scientific">Streptosporangium nondiastaticum</name>
    <dbReference type="NCBI Taxonomy" id="35764"/>
    <lineage>
        <taxon>Bacteria</taxon>
        <taxon>Bacillati</taxon>
        <taxon>Actinomycetota</taxon>
        <taxon>Actinomycetes</taxon>
        <taxon>Streptosporangiales</taxon>
        <taxon>Streptosporangiaceae</taxon>
        <taxon>Streptosporangium</taxon>
    </lineage>
</organism>
<evidence type="ECO:0000256" key="6">
    <source>
        <dbReference type="ARBA" id="ARBA00023136"/>
    </source>
</evidence>
<comment type="subcellular location">
    <subcellularLocation>
        <location evidence="1">Cell membrane</location>
        <topology evidence="1">Multi-pass membrane protein</topology>
    </subcellularLocation>
</comment>
<dbReference type="GO" id="GO:0042626">
    <property type="term" value="F:ATPase-coupled transmembrane transporter activity"/>
    <property type="evidence" value="ECO:0007669"/>
    <property type="project" value="TreeGrafter"/>
</dbReference>
<dbReference type="RefSeq" id="WP_106674345.1">
    <property type="nucleotide sequence ID" value="NZ_PXWG01000004.1"/>
</dbReference>
<dbReference type="SUPFAM" id="SSF90123">
    <property type="entry name" value="ABC transporter transmembrane region"/>
    <property type="match status" value="1"/>
</dbReference>
<sequence length="664" mass="71609">MESSSGGKQAGNRAPLSSSEKLLFSGALRHDQAWAVHEDPLLRMSFWSMARQFPSMLGLITRVAWREDPRALIVLMAAQLASGAMSAFLLVATNQVLVHLFADGPTPEKLREAAPALVLAGSSSAGSVLLGCLIVKTEGRLYPKIELSCTTTYYGMMTRVEMSAMEDKDIHRRLALGRYGTDAVQRMLSNAVTITSGLMSLGAAAVVLAALHPLLVAALVLIAVPRWWGAVVVMRRAYASRHVWIDHRRAVDVLLYPITRADATPELRVHGAGRLLLRAQEDMGRTAAAEKARLAGAEARTEIVAAALSGTARIATYAMLWWLLVAGGMPLAAAGTAVLAIRNATQYLNQIVSQLNRMCEESLYLSDMNDSVELGARHAIPDRGASVEGEGVEVVLSDVTFRYPGADRDALQRVSLTVPKGKVVALVGENGSGKSTLAGVISGLYLPTAGNVSYNGVGIREADRRSVFDRIALLPQEVGCWPMTVRANVHIGDADRPLVHEKVEAAAERADIRTVVEELPHGWDSIAVKGFQRGVRLSGGQWQRIGVARALYRERDLLIVDEPTAALDPKAEIDMFESLRSFTDDGVTTVLLITHRLAATATADVIHVLDQGRLVESGSHTDLMAVTGGHYREMYELQAAQYKTASVPPPRKEAGGPFEAAPDD</sequence>
<evidence type="ECO:0000256" key="7">
    <source>
        <dbReference type="SAM" id="MobiDB-lite"/>
    </source>
</evidence>
<evidence type="ECO:0000259" key="9">
    <source>
        <dbReference type="PROSITE" id="PS50893"/>
    </source>
</evidence>
<keyword evidence="2 8" id="KW-0812">Transmembrane</keyword>
<dbReference type="PROSITE" id="PS50893">
    <property type="entry name" value="ABC_TRANSPORTER_2"/>
    <property type="match status" value="1"/>
</dbReference>
<dbReference type="InterPro" id="IPR003439">
    <property type="entry name" value="ABC_transporter-like_ATP-bd"/>
</dbReference>
<keyword evidence="3" id="KW-0547">Nucleotide-binding</keyword>
<dbReference type="EMBL" id="PXWG01000004">
    <property type="protein sequence ID" value="PSJ30141.1"/>
    <property type="molecule type" value="Genomic_DNA"/>
</dbReference>
<feature type="transmembrane region" description="Helical" evidence="8">
    <location>
        <begin position="320"/>
        <end position="341"/>
    </location>
</feature>
<dbReference type="PROSITE" id="PS00211">
    <property type="entry name" value="ABC_TRANSPORTER_1"/>
    <property type="match status" value="1"/>
</dbReference>
<name>A0A9X7JUU1_9ACTN</name>
<dbReference type="InterPro" id="IPR003593">
    <property type="entry name" value="AAA+_ATPase"/>
</dbReference>
<dbReference type="CDD" id="cd03228">
    <property type="entry name" value="ABCC_MRP_Like"/>
    <property type="match status" value="1"/>
</dbReference>
<feature type="transmembrane region" description="Helical" evidence="8">
    <location>
        <begin position="71"/>
        <end position="93"/>
    </location>
</feature>
<reference evidence="10 11" key="1">
    <citation type="submission" date="2018-03" db="EMBL/GenBank/DDBJ databases">
        <title>Chitinolytic properties of Streptosporangium nondiastaticum TBG75A20.</title>
        <authorList>
            <person name="Gayathri V."/>
            <person name="Shiburaj S."/>
        </authorList>
    </citation>
    <scope>NUCLEOTIDE SEQUENCE [LARGE SCALE GENOMIC DNA]</scope>
    <source>
        <strain evidence="10 11">TBG75A20</strain>
    </source>
</reference>
<comment type="caution">
    <text evidence="10">The sequence shown here is derived from an EMBL/GenBank/DDBJ whole genome shotgun (WGS) entry which is preliminary data.</text>
</comment>
<protein>
    <submittedName>
        <fullName evidence="10">ABC transporter</fullName>
    </submittedName>
</protein>
<keyword evidence="5 8" id="KW-1133">Transmembrane helix</keyword>
<feature type="transmembrane region" description="Helical" evidence="8">
    <location>
        <begin position="214"/>
        <end position="234"/>
    </location>
</feature>
<dbReference type="GO" id="GO:0016887">
    <property type="term" value="F:ATP hydrolysis activity"/>
    <property type="evidence" value="ECO:0007669"/>
    <property type="project" value="InterPro"/>
</dbReference>
<feature type="region of interest" description="Disordered" evidence="7">
    <location>
        <begin position="645"/>
        <end position="664"/>
    </location>
</feature>
<evidence type="ECO:0000313" key="10">
    <source>
        <dbReference type="EMBL" id="PSJ30141.1"/>
    </source>
</evidence>
<dbReference type="InterPro" id="IPR039421">
    <property type="entry name" value="Type_1_exporter"/>
</dbReference>
<dbReference type="Proteomes" id="UP000242427">
    <property type="component" value="Unassembled WGS sequence"/>
</dbReference>
<dbReference type="GO" id="GO:0005886">
    <property type="term" value="C:plasma membrane"/>
    <property type="evidence" value="ECO:0007669"/>
    <property type="project" value="UniProtKB-SubCell"/>
</dbReference>
<dbReference type="SMART" id="SM00382">
    <property type="entry name" value="AAA"/>
    <property type="match status" value="1"/>
</dbReference>
<dbReference type="InterPro" id="IPR027417">
    <property type="entry name" value="P-loop_NTPase"/>
</dbReference>
<keyword evidence="6 8" id="KW-0472">Membrane</keyword>
<evidence type="ECO:0000313" key="11">
    <source>
        <dbReference type="Proteomes" id="UP000242427"/>
    </source>
</evidence>
<evidence type="ECO:0000256" key="8">
    <source>
        <dbReference type="SAM" id="Phobius"/>
    </source>
</evidence>
<dbReference type="Pfam" id="PF00005">
    <property type="entry name" value="ABC_tran"/>
    <property type="match status" value="1"/>
</dbReference>
<dbReference type="PANTHER" id="PTHR24221:SF654">
    <property type="entry name" value="ATP-BINDING CASSETTE SUB-FAMILY B MEMBER 6"/>
    <property type="match status" value="1"/>
</dbReference>
<dbReference type="Gene3D" id="3.40.50.300">
    <property type="entry name" value="P-loop containing nucleotide triphosphate hydrolases"/>
    <property type="match status" value="1"/>
</dbReference>
<dbReference type="AlphaFoldDB" id="A0A9X7JUU1"/>
<evidence type="ECO:0000256" key="3">
    <source>
        <dbReference type="ARBA" id="ARBA00022741"/>
    </source>
</evidence>
<evidence type="ECO:0000256" key="4">
    <source>
        <dbReference type="ARBA" id="ARBA00022840"/>
    </source>
</evidence>
<keyword evidence="4" id="KW-0067">ATP-binding</keyword>